<feature type="compositionally biased region" description="Polar residues" evidence="8">
    <location>
        <begin position="197"/>
        <end position="213"/>
    </location>
</feature>
<dbReference type="Gene3D" id="6.10.280.150">
    <property type="match status" value="1"/>
</dbReference>
<reference evidence="10" key="1">
    <citation type="submission" date="2021-02" db="EMBL/GenBank/DDBJ databases">
        <authorList>
            <person name="Nowell W R."/>
        </authorList>
    </citation>
    <scope>NUCLEOTIDE SEQUENCE</scope>
</reference>
<gene>
    <name evidence="10" type="ORF">JBS370_LOCUS15696</name>
    <name evidence="9" type="ORF">ZHD862_LOCUS27020</name>
</gene>
<sequence>MPFNKRTIEPINLSQVKVPNDIQNELECVANHTLANIIRQLSSLSAHAQDLFDELITDVGHIFQRTEALHGRIERLKFKVTQLDSNIEEVTIQDVNNRKPFVSITRIDQQVVNRATMPQSLRLLYEQAQPAPALHLLNPYRDDGRDSMKFYTDPSFFFNLWMQSMIQFPQNHHVHRSNKQERFRPPKDSKLHHQESIYASNPTSSSQARLIRQSTEDQQYRSPQDLIHHRGDYESIARANIRSQQQQHQVYSPTNNRLLLQYPNNNNNNHYQHSDLIQYGTPTFSTSSSCREQQSMTMNFNSITTTPKSPLNGYNNIEPSPRLNIHSPIITRQAPPPPPPPPPLLSQFEPNQNSIQYSTMKHTIARPSATPPPPPPPPPAPPLPVNMGIPTLATISEIDNLPPPPADFIEQSTPSPPPPPPPPPIPSNIPPAPPLPNSTIQALVMRPSPISTPSTKKTNSDNNTISLSQRDDVSVTSETSMQDQRPILMRDLHSDLLEEIKKGIQLNNRKREEEKKAAAAAVTTKTSSLNVMAIMEQAAKYRRDKIRPQSESENDDESSRWDDSD</sequence>
<dbReference type="InterPro" id="IPR028288">
    <property type="entry name" value="SCAR/WAVE_fam"/>
</dbReference>
<comment type="subcellular location">
    <subcellularLocation>
        <location evidence="1 7">Cytoplasm</location>
        <location evidence="1 7">Cytoskeleton</location>
    </subcellularLocation>
</comment>
<keyword evidence="4" id="KW-0597">Phosphoprotein</keyword>
<feature type="region of interest" description="Disordered" evidence="8">
    <location>
        <begin position="364"/>
        <end position="487"/>
    </location>
</feature>
<organism evidence="10 11">
    <name type="scientific">Rotaria sordida</name>
    <dbReference type="NCBI Taxonomy" id="392033"/>
    <lineage>
        <taxon>Eukaryota</taxon>
        <taxon>Metazoa</taxon>
        <taxon>Spiralia</taxon>
        <taxon>Gnathifera</taxon>
        <taxon>Rotifera</taxon>
        <taxon>Eurotatoria</taxon>
        <taxon>Bdelloidea</taxon>
        <taxon>Philodinida</taxon>
        <taxon>Philodinidae</taxon>
        <taxon>Rotaria</taxon>
    </lineage>
</organism>
<comment type="similarity">
    <text evidence="2 7">Belongs to the SCAR/WAVE family.</text>
</comment>
<dbReference type="GO" id="GO:0030036">
    <property type="term" value="P:actin cytoskeleton organization"/>
    <property type="evidence" value="ECO:0007669"/>
    <property type="project" value="UniProtKB-UniRule"/>
</dbReference>
<dbReference type="AlphaFoldDB" id="A0A819C9D1"/>
<feature type="region of interest" description="Disordered" evidence="8">
    <location>
        <begin position="172"/>
        <end position="226"/>
    </location>
</feature>
<dbReference type="GO" id="GO:0003779">
    <property type="term" value="F:actin binding"/>
    <property type="evidence" value="ECO:0007669"/>
    <property type="project" value="UniProtKB-UniRule"/>
</dbReference>
<dbReference type="PANTHER" id="PTHR12902">
    <property type="entry name" value="WASP-1"/>
    <property type="match status" value="1"/>
</dbReference>
<comment type="caution">
    <text evidence="10">The sequence shown here is derived from an EMBL/GenBank/DDBJ whole genome shotgun (WGS) entry which is preliminary data.</text>
</comment>
<dbReference type="PANTHER" id="PTHR12902:SF1">
    <property type="entry name" value="WISKOTT-ALDRICH SYNDROME PROTEIN FAMILY MEMBER"/>
    <property type="match status" value="1"/>
</dbReference>
<keyword evidence="5 7" id="KW-0009">Actin-binding</keyword>
<dbReference type="GO" id="GO:0071933">
    <property type="term" value="F:Arp2/3 complex binding"/>
    <property type="evidence" value="ECO:0007669"/>
    <property type="project" value="TreeGrafter"/>
</dbReference>
<feature type="compositionally biased region" description="Pro residues" evidence="8">
    <location>
        <begin position="334"/>
        <end position="344"/>
    </location>
</feature>
<feature type="compositionally biased region" description="Pro residues" evidence="8">
    <location>
        <begin position="369"/>
        <end position="384"/>
    </location>
</feature>
<keyword evidence="3 7" id="KW-0963">Cytoplasm</keyword>
<feature type="region of interest" description="Disordered" evidence="8">
    <location>
        <begin position="328"/>
        <end position="350"/>
    </location>
</feature>
<dbReference type="GO" id="GO:0005856">
    <property type="term" value="C:cytoskeleton"/>
    <property type="evidence" value="ECO:0007669"/>
    <property type="project" value="UniProtKB-SubCell"/>
</dbReference>
<comment type="function">
    <text evidence="7">Downstream effector molecule involved in the transmission of signals from tyrosine kinase receptors and small GTPases to the actin cytoskeleton. Promotes formation of actin filaments. Part of the WAVE complex that regulates lamellipodia formation. The WAVE complex regulates actin filament reorganization via its interaction with the Arp2/3 complex.</text>
</comment>
<keyword evidence="6 7" id="KW-0206">Cytoskeleton</keyword>
<feature type="compositionally biased region" description="Polar residues" evidence="8">
    <location>
        <begin position="304"/>
        <end position="318"/>
    </location>
</feature>
<feature type="compositionally biased region" description="Pro residues" evidence="8">
    <location>
        <begin position="414"/>
        <end position="436"/>
    </location>
</feature>
<evidence type="ECO:0000256" key="3">
    <source>
        <dbReference type="ARBA" id="ARBA00022490"/>
    </source>
</evidence>
<name>A0A819C9D1_9BILA</name>
<dbReference type="Proteomes" id="UP000663836">
    <property type="component" value="Unassembled WGS sequence"/>
</dbReference>
<dbReference type="Proteomes" id="UP000663864">
    <property type="component" value="Unassembled WGS sequence"/>
</dbReference>
<accession>A0A819C9D1</accession>
<proteinExistence type="inferred from homology"/>
<evidence type="ECO:0000313" key="10">
    <source>
        <dbReference type="EMBL" id="CAF3807976.1"/>
    </source>
</evidence>
<feature type="compositionally biased region" description="Polar residues" evidence="8">
    <location>
        <begin position="449"/>
        <end position="483"/>
    </location>
</feature>
<evidence type="ECO:0000256" key="7">
    <source>
        <dbReference type="RuleBase" id="RU367034"/>
    </source>
</evidence>
<comment type="subunit">
    <text evidence="7">Binds actin and the Arp2/3 complex.</text>
</comment>
<dbReference type="GO" id="GO:0034237">
    <property type="term" value="F:protein kinase A regulatory subunit binding"/>
    <property type="evidence" value="ECO:0007669"/>
    <property type="project" value="TreeGrafter"/>
</dbReference>
<evidence type="ECO:0000256" key="5">
    <source>
        <dbReference type="ARBA" id="ARBA00023203"/>
    </source>
</evidence>
<evidence type="ECO:0000256" key="2">
    <source>
        <dbReference type="ARBA" id="ARBA00006993"/>
    </source>
</evidence>
<evidence type="ECO:0000313" key="9">
    <source>
        <dbReference type="EMBL" id="CAF1282797.1"/>
    </source>
</evidence>
<evidence type="ECO:0000313" key="11">
    <source>
        <dbReference type="Proteomes" id="UP000663836"/>
    </source>
</evidence>
<evidence type="ECO:0000256" key="4">
    <source>
        <dbReference type="ARBA" id="ARBA00022553"/>
    </source>
</evidence>
<feature type="region of interest" description="Disordered" evidence="8">
    <location>
        <begin position="304"/>
        <end position="323"/>
    </location>
</feature>
<evidence type="ECO:0000256" key="1">
    <source>
        <dbReference type="ARBA" id="ARBA00004245"/>
    </source>
</evidence>
<evidence type="ECO:0000256" key="6">
    <source>
        <dbReference type="ARBA" id="ARBA00023212"/>
    </source>
</evidence>
<evidence type="ECO:0000256" key="8">
    <source>
        <dbReference type="SAM" id="MobiDB-lite"/>
    </source>
</evidence>
<dbReference type="GO" id="GO:0031209">
    <property type="term" value="C:SCAR complex"/>
    <property type="evidence" value="ECO:0007669"/>
    <property type="project" value="TreeGrafter"/>
</dbReference>
<dbReference type="GO" id="GO:2000601">
    <property type="term" value="P:positive regulation of Arp2/3 complex-mediated actin nucleation"/>
    <property type="evidence" value="ECO:0007669"/>
    <property type="project" value="TreeGrafter"/>
</dbReference>
<protein>
    <recommendedName>
        <fullName evidence="7">Wiskott-Aldrich syndrome protein family member</fullName>
        <shortName evidence="7">WASP family protein member</shortName>
    </recommendedName>
</protein>
<dbReference type="EMBL" id="CAJOBD010001519">
    <property type="protein sequence ID" value="CAF3807976.1"/>
    <property type="molecule type" value="Genomic_DNA"/>
</dbReference>
<dbReference type="Gene3D" id="1.20.5.340">
    <property type="match status" value="1"/>
</dbReference>
<dbReference type="FunFam" id="1.20.5.340:FF:000012">
    <property type="entry name" value="Wiskott-Aldrich syndrome protein family member 1"/>
    <property type="match status" value="1"/>
</dbReference>
<feature type="region of interest" description="Disordered" evidence="8">
    <location>
        <begin position="539"/>
        <end position="565"/>
    </location>
</feature>
<dbReference type="EMBL" id="CAJNOT010002085">
    <property type="protein sequence ID" value="CAF1282797.1"/>
    <property type="molecule type" value="Genomic_DNA"/>
</dbReference>
<feature type="compositionally biased region" description="Basic and acidic residues" evidence="8">
    <location>
        <begin position="178"/>
        <end position="195"/>
    </location>
</feature>